<dbReference type="Gene3D" id="1.20.58.310">
    <property type="entry name" value="Polyphosphate kinase N-terminal domain"/>
    <property type="match status" value="1"/>
</dbReference>
<dbReference type="KEGG" id="cja:CJA_3560"/>
<dbReference type="InterPro" id="IPR025200">
    <property type="entry name" value="PPK_C_dom2"/>
</dbReference>
<keyword evidence="1 6" id="KW-0597">Phosphoprotein</keyword>
<evidence type="ECO:0000256" key="5">
    <source>
        <dbReference type="ARBA" id="ARBA00022840"/>
    </source>
</evidence>
<dbReference type="InterPro" id="IPR024953">
    <property type="entry name" value="PP_kinase_middle"/>
</dbReference>
<keyword evidence="6" id="KW-0460">Magnesium</keyword>
<dbReference type="eggNOG" id="COG0855">
    <property type="taxonomic scope" value="Bacteria"/>
</dbReference>
<protein>
    <recommendedName>
        <fullName evidence="6 7">Polyphosphate kinase</fullName>
        <ecNumber evidence="6 7">2.7.4.1</ecNumber>
    </recommendedName>
    <alternativeName>
        <fullName evidence="6">ATP-polyphosphate phosphotransferase</fullName>
    </alternativeName>
    <alternativeName>
        <fullName evidence="6">Polyphosphoric acid kinase</fullName>
    </alternativeName>
</protein>
<dbReference type="GO" id="GO:0006799">
    <property type="term" value="P:polyphosphate biosynthetic process"/>
    <property type="evidence" value="ECO:0007669"/>
    <property type="project" value="UniProtKB-UniRule"/>
</dbReference>
<keyword evidence="6" id="KW-0479">Metal-binding</keyword>
<dbReference type="Pfam" id="PF02503">
    <property type="entry name" value="PP_kinase"/>
    <property type="match status" value="1"/>
</dbReference>
<feature type="binding site" evidence="6">
    <location>
        <position position="418"/>
    </location>
    <ligand>
        <name>Mg(2+)</name>
        <dbReference type="ChEBI" id="CHEBI:18420"/>
    </ligand>
</feature>
<evidence type="ECO:0000256" key="4">
    <source>
        <dbReference type="ARBA" id="ARBA00022777"/>
    </source>
</evidence>
<dbReference type="NCBIfam" id="NF003917">
    <property type="entry name" value="PRK05443.1-1"/>
    <property type="match status" value="1"/>
</dbReference>
<evidence type="ECO:0000256" key="3">
    <source>
        <dbReference type="ARBA" id="ARBA00022741"/>
    </source>
</evidence>
<gene>
    <name evidence="6 12" type="primary">ppk</name>
    <name evidence="12" type="ordered locus">CJA_3560</name>
</gene>
<feature type="domain" description="Polyphosphate kinase C-terminal" evidence="11">
    <location>
        <begin position="345"/>
        <end position="507"/>
    </location>
</feature>
<evidence type="ECO:0000259" key="9">
    <source>
        <dbReference type="Pfam" id="PF13089"/>
    </source>
</evidence>
<dbReference type="Pfam" id="PF17941">
    <property type="entry name" value="PP_kinase_C_1"/>
    <property type="match status" value="1"/>
</dbReference>
<comment type="similarity">
    <text evidence="6 7">Belongs to the polyphosphate kinase 1 (PPK1) family.</text>
</comment>
<feature type="binding site" evidence="6">
    <location>
        <position position="605"/>
    </location>
    <ligand>
        <name>ATP</name>
        <dbReference type="ChEBI" id="CHEBI:30616"/>
    </ligand>
</feature>
<evidence type="ECO:0000256" key="1">
    <source>
        <dbReference type="ARBA" id="ARBA00022553"/>
    </source>
</evidence>
<keyword evidence="2 6" id="KW-0808">Transferase</keyword>
<feature type="binding site" evidence="6">
    <location>
        <position position="57"/>
    </location>
    <ligand>
        <name>ATP</name>
        <dbReference type="ChEBI" id="CHEBI:30616"/>
    </ligand>
</feature>
<dbReference type="SUPFAM" id="SSF143724">
    <property type="entry name" value="PHP14-like"/>
    <property type="match status" value="1"/>
</dbReference>
<sequence length="699" mass="80540">MFQNRFIACSPRYKVSDAYFNRELSLLEFNKRVLHQAYNQNLPLLERLRFLCIFSTNLDEFFEVRVGGLLEVLERNAPPTTGPDGLALKETLDEISIRAHQLVHEQYQILNRELIPLLATEGIRVLRREEWSEAQVAYLQHYFHSDVLPVLSPIGLDPAHPFPRILNKSLNFIVRLDGKDAFGRNSGRAIVQVPRSLTHLVELPSALVEGGRAFVFISSIIHYFMAEIFVGMTVMECYQFRLTRNSDIFLDEEETEDLLRAVQGELVYRQYGDEVRLELTDTCPAELEQFLLERCEIKPRDLYRINGPVNLNRYSDLFELIKDARFYFKPFVQSMPKLPKRSSSYFDAIQRQDILLHHPFDSFQCVVDFLREAAADPQVLAIKQTLYRTGSNSPIVDALVAAAKAGKEVTAIVELRARFDEEQNVALAERLQRYGIHVIYGVVGFKTHAKMILVARREAEKLRYYVHLGTGNYHPRTSKIYTDYGLLTCDKEIGEDVYRIFLQLSSMGKASKMDALLYAPFTLHKGMVKRIRTERENAEQGKPARIIAKMNALYDLELVNELYAASQAGVQIDLIVRGVCQLLPGMAGLSENIRVRSIIGRFLEHHRVFYFENGGNPELFCSSADWMLRNMFHRVETCFPIRHKKIRERIMEDLELYLRDNTHAWLLQPDGAYVLARPGTDEEPVDAQATLLERWAAHN</sequence>
<dbReference type="NCBIfam" id="NF003918">
    <property type="entry name" value="PRK05443.1-2"/>
    <property type="match status" value="1"/>
</dbReference>
<feature type="binding site" evidence="6">
    <location>
        <position position="481"/>
    </location>
    <ligand>
        <name>ATP</name>
        <dbReference type="ChEBI" id="CHEBI:30616"/>
    </ligand>
</feature>
<evidence type="ECO:0000313" key="12">
    <source>
        <dbReference type="EMBL" id="ACE86145.1"/>
    </source>
</evidence>
<evidence type="ECO:0000313" key="13">
    <source>
        <dbReference type="Proteomes" id="UP000001036"/>
    </source>
</evidence>
<dbReference type="SUPFAM" id="SSF56024">
    <property type="entry name" value="Phospholipase D/nuclease"/>
    <property type="match status" value="2"/>
</dbReference>
<dbReference type="NCBIfam" id="NF003921">
    <property type="entry name" value="PRK05443.2-2"/>
    <property type="match status" value="1"/>
</dbReference>
<dbReference type="STRING" id="498211.CJA_3560"/>
<dbReference type="Gene3D" id="3.30.1840.10">
    <property type="entry name" value="Polyphosphate kinase middle domain"/>
    <property type="match status" value="1"/>
</dbReference>
<comment type="function">
    <text evidence="6 7">Catalyzes the reversible transfer of the terminal phosphate of ATP to form a long-chain polyphosphate (polyP).</text>
</comment>
<dbReference type="SUPFAM" id="SSF140356">
    <property type="entry name" value="PPK N-terminal domain-like"/>
    <property type="match status" value="1"/>
</dbReference>
<proteinExistence type="inferred from homology"/>
<dbReference type="EMBL" id="CP000934">
    <property type="protein sequence ID" value="ACE86145.1"/>
    <property type="molecule type" value="Genomic_DNA"/>
</dbReference>
<dbReference type="InterPro" id="IPR041108">
    <property type="entry name" value="PP_kinase_C_1"/>
</dbReference>
<feature type="domain" description="Polyphosphate kinase middle" evidence="8">
    <location>
        <begin position="135"/>
        <end position="316"/>
    </location>
</feature>
<dbReference type="PANTHER" id="PTHR30218">
    <property type="entry name" value="POLYPHOSPHATE KINASE"/>
    <property type="match status" value="1"/>
</dbReference>
<comment type="catalytic activity">
    <reaction evidence="6 7">
        <text>[phosphate](n) + ATP = [phosphate](n+1) + ADP</text>
        <dbReference type="Rhea" id="RHEA:19573"/>
        <dbReference type="Rhea" id="RHEA-COMP:9859"/>
        <dbReference type="Rhea" id="RHEA-COMP:14280"/>
        <dbReference type="ChEBI" id="CHEBI:16838"/>
        <dbReference type="ChEBI" id="CHEBI:30616"/>
        <dbReference type="ChEBI" id="CHEBI:456216"/>
        <dbReference type="EC" id="2.7.4.1"/>
    </reaction>
</comment>
<evidence type="ECO:0000259" key="11">
    <source>
        <dbReference type="Pfam" id="PF17941"/>
    </source>
</evidence>
<dbReference type="InterPro" id="IPR036832">
    <property type="entry name" value="PPK_N_dom_sf"/>
</dbReference>
<dbReference type="NCBIfam" id="TIGR03705">
    <property type="entry name" value="poly_P_kin"/>
    <property type="match status" value="1"/>
</dbReference>
<dbReference type="GO" id="GO:0009358">
    <property type="term" value="C:polyphosphate kinase complex"/>
    <property type="evidence" value="ECO:0007669"/>
    <property type="project" value="InterPro"/>
</dbReference>
<evidence type="ECO:0000256" key="2">
    <source>
        <dbReference type="ARBA" id="ARBA00022679"/>
    </source>
</evidence>
<keyword evidence="5 6" id="KW-0067">ATP-binding</keyword>
<dbReference type="Gene3D" id="3.30.870.10">
    <property type="entry name" value="Endonuclease Chain A"/>
    <property type="match status" value="2"/>
</dbReference>
<keyword evidence="3 6" id="KW-0547">Nucleotide-binding</keyword>
<feature type="binding site" evidence="6">
    <location>
        <position position="388"/>
    </location>
    <ligand>
        <name>Mg(2+)</name>
        <dbReference type="ChEBI" id="CHEBI:18420"/>
    </ligand>
</feature>
<dbReference type="PIRSF" id="PIRSF015589">
    <property type="entry name" value="PP_kinase"/>
    <property type="match status" value="1"/>
</dbReference>
<evidence type="ECO:0000256" key="6">
    <source>
        <dbReference type="HAMAP-Rule" id="MF_00347"/>
    </source>
</evidence>
<reference evidence="12 13" key="1">
    <citation type="journal article" date="2008" name="J. Bacteriol.">
        <title>Insights into plant cell wall degradation from the genome sequence of the soil bacterium Cellvibrio japonicus.</title>
        <authorList>
            <person name="Deboy R.T."/>
            <person name="Mongodin E.F."/>
            <person name="Fouts D.E."/>
            <person name="Tailford L.E."/>
            <person name="Khouri H."/>
            <person name="Emerson J.B."/>
            <person name="Mohamoud Y."/>
            <person name="Watkins K."/>
            <person name="Henrissat B."/>
            <person name="Gilbert H.J."/>
            <person name="Nelson K.E."/>
        </authorList>
    </citation>
    <scope>NUCLEOTIDE SEQUENCE [LARGE SCALE GENOMIC DNA]</scope>
    <source>
        <strain evidence="12 13">Ueda107</strain>
    </source>
</reference>
<feature type="active site" description="Phosphohistidine intermediate" evidence="6">
    <location>
        <position position="448"/>
    </location>
</feature>
<dbReference type="GO" id="GO:0005524">
    <property type="term" value="F:ATP binding"/>
    <property type="evidence" value="ECO:0007669"/>
    <property type="project" value="UniProtKB-KW"/>
</dbReference>
<evidence type="ECO:0000259" key="10">
    <source>
        <dbReference type="Pfam" id="PF13090"/>
    </source>
</evidence>
<dbReference type="HAMAP" id="MF_00347">
    <property type="entry name" value="Polyphosphate_kinase"/>
    <property type="match status" value="1"/>
</dbReference>
<accession>B3PGW5</accession>
<dbReference type="AlphaFoldDB" id="B3PGW5"/>
<dbReference type="HOGENOM" id="CLU_009678_5_0_6"/>
<comment type="PTM">
    <text evidence="6 7">An intermediate of this reaction is the autophosphorylated ppk in which a phosphate is covalently linked to a histidine residue through a N-P bond.</text>
</comment>
<dbReference type="PANTHER" id="PTHR30218:SF0">
    <property type="entry name" value="POLYPHOSPHATE KINASE"/>
    <property type="match status" value="1"/>
</dbReference>
<dbReference type="Pfam" id="PF13089">
    <property type="entry name" value="PP_kinase_N"/>
    <property type="match status" value="1"/>
</dbReference>
<organism evidence="12 13">
    <name type="scientific">Cellvibrio japonicus (strain Ueda107)</name>
    <name type="common">Pseudomonas fluorescens subsp. cellulosa</name>
    <dbReference type="NCBI Taxonomy" id="498211"/>
    <lineage>
        <taxon>Bacteria</taxon>
        <taxon>Pseudomonadati</taxon>
        <taxon>Pseudomonadota</taxon>
        <taxon>Gammaproteobacteria</taxon>
        <taxon>Cellvibrionales</taxon>
        <taxon>Cellvibrionaceae</taxon>
        <taxon>Cellvibrio</taxon>
    </lineage>
</organism>
<dbReference type="InterPro" id="IPR003414">
    <property type="entry name" value="PP_kinase"/>
</dbReference>
<dbReference type="CDD" id="cd09165">
    <property type="entry name" value="PLDc_PaPPK1_C1_like"/>
    <property type="match status" value="1"/>
</dbReference>
<dbReference type="CDD" id="cd09168">
    <property type="entry name" value="PLDc_PaPPK1_C2_like"/>
    <property type="match status" value="1"/>
</dbReference>
<keyword evidence="13" id="KW-1185">Reference proteome</keyword>
<feature type="domain" description="Polyphosphate kinase N-terminal" evidence="9">
    <location>
        <begin position="19"/>
        <end position="125"/>
    </location>
</feature>
<dbReference type="InterPro" id="IPR025198">
    <property type="entry name" value="PPK_N_dom"/>
</dbReference>
<dbReference type="Pfam" id="PF13090">
    <property type="entry name" value="PP_kinase_C"/>
    <property type="match status" value="1"/>
</dbReference>
<evidence type="ECO:0000256" key="7">
    <source>
        <dbReference type="RuleBase" id="RU003800"/>
    </source>
</evidence>
<keyword evidence="4 6" id="KW-0418">Kinase</keyword>
<dbReference type="EC" id="2.7.4.1" evidence="6 7"/>
<dbReference type="GO" id="GO:0046872">
    <property type="term" value="F:metal ion binding"/>
    <property type="evidence" value="ECO:0007669"/>
    <property type="project" value="UniProtKB-KW"/>
</dbReference>
<evidence type="ECO:0000259" key="8">
    <source>
        <dbReference type="Pfam" id="PF02503"/>
    </source>
</evidence>
<feature type="binding site" evidence="6">
    <location>
        <position position="577"/>
    </location>
    <ligand>
        <name>ATP</name>
        <dbReference type="ChEBI" id="CHEBI:30616"/>
    </ligand>
</feature>
<dbReference type="GO" id="GO:0008976">
    <property type="term" value="F:polyphosphate kinase activity"/>
    <property type="evidence" value="ECO:0007669"/>
    <property type="project" value="UniProtKB-UniRule"/>
</dbReference>
<dbReference type="InterPro" id="IPR036830">
    <property type="entry name" value="PP_kinase_middle_dom_sf"/>
</dbReference>
<feature type="domain" description="Polyphosphate kinase C-terminal" evidence="10">
    <location>
        <begin position="516"/>
        <end position="688"/>
    </location>
</feature>
<dbReference type="Proteomes" id="UP000001036">
    <property type="component" value="Chromosome"/>
</dbReference>
<name>B3PGW5_CELJU</name>
<comment type="cofactor">
    <cofactor evidence="6">
        <name>Mg(2+)</name>
        <dbReference type="ChEBI" id="CHEBI:18420"/>
    </cofactor>
</comment>